<organism evidence="2 3">
    <name type="scientific">Allorhodopirellula heiligendammensis</name>
    <dbReference type="NCBI Taxonomy" id="2714739"/>
    <lineage>
        <taxon>Bacteria</taxon>
        <taxon>Pseudomonadati</taxon>
        <taxon>Planctomycetota</taxon>
        <taxon>Planctomycetia</taxon>
        <taxon>Pirellulales</taxon>
        <taxon>Pirellulaceae</taxon>
        <taxon>Allorhodopirellula</taxon>
    </lineage>
</organism>
<protein>
    <submittedName>
        <fullName evidence="2">Uncharacterized protein</fullName>
    </submittedName>
</protein>
<feature type="transmembrane region" description="Helical" evidence="1">
    <location>
        <begin position="30"/>
        <end position="50"/>
    </location>
</feature>
<proteinExistence type="predicted"/>
<dbReference type="EMBL" id="SJPU01000014">
    <property type="protein sequence ID" value="TWU05429.1"/>
    <property type="molecule type" value="Genomic_DNA"/>
</dbReference>
<evidence type="ECO:0000313" key="2">
    <source>
        <dbReference type="EMBL" id="TWU05429.1"/>
    </source>
</evidence>
<evidence type="ECO:0000313" key="3">
    <source>
        <dbReference type="Proteomes" id="UP000319908"/>
    </source>
</evidence>
<accession>A0A5C6B1S3</accession>
<keyword evidence="3" id="KW-1185">Reference proteome</keyword>
<dbReference type="AlphaFoldDB" id="A0A5C6B1S3"/>
<comment type="caution">
    <text evidence="2">The sequence shown here is derived from an EMBL/GenBank/DDBJ whole genome shotgun (WGS) entry which is preliminary data.</text>
</comment>
<reference evidence="2 3" key="1">
    <citation type="journal article" date="2020" name="Antonie Van Leeuwenhoek">
        <title>Rhodopirellula heiligendammensis sp. nov., Rhodopirellula pilleata sp. nov., and Rhodopirellula solitaria sp. nov. isolated from natural or artificial marine surfaces in Northern Germany and California, USA, and emended description of the genus Rhodopirellula.</title>
        <authorList>
            <person name="Kallscheuer N."/>
            <person name="Wiegand S."/>
            <person name="Jogler M."/>
            <person name="Boedeker C."/>
            <person name="Peeters S.H."/>
            <person name="Rast P."/>
            <person name="Heuer A."/>
            <person name="Jetten M.S.M."/>
            <person name="Rohde M."/>
            <person name="Jogler C."/>
        </authorList>
    </citation>
    <scope>NUCLEOTIDE SEQUENCE [LARGE SCALE GENOMIC DNA]</scope>
    <source>
        <strain evidence="2 3">Poly21</strain>
    </source>
</reference>
<dbReference type="Proteomes" id="UP000319908">
    <property type="component" value="Unassembled WGS sequence"/>
</dbReference>
<keyword evidence="1" id="KW-1133">Transmembrane helix</keyword>
<keyword evidence="1" id="KW-0472">Membrane</keyword>
<evidence type="ECO:0000256" key="1">
    <source>
        <dbReference type="SAM" id="Phobius"/>
    </source>
</evidence>
<name>A0A5C6B1S3_9BACT</name>
<sequence length="117" mass="13128">MSSIWSAFPVTFGVRRREIMILANILESPVLTGAIAGGLGTLAFFVYCFAKKIQIGRGRKMGLNFDQTCCPNCGRELPRIRRPANFRQMLWGGWTCPSCGEVYDKWMNTVSKEKSDA</sequence>
<keyword evidence="1" id="KW-0812">Transmembrane</keyword>
<gene>
    <name evidence="2" type="ORF">Poly21_56690</name>
</gene>